<evidence type="ECO:0000256" key="3">
    <source>
        <dbReference type="ARBA" id="ARBA00022676"/>
    </source>
</evidence>
<evidence type="ECO:0000256" key="1">
    <source>
        <dbReference type="ARBA" id="ARBA00004776"/>
    </source>
</evidence>
<dbReference type="CDD" id="cd04186">
    <property type="entry name" value="GT_2_like_c"/>
    <property type="match status" value="1"/>
</dbReference>
<dbReference type="PANTHER" id="PTHR43179">
    <property type="entry name" value="RHAMNOSYLTRANSFERASE WBBL"/>
    <property type="match status" value="1"/>
</dbReference>
<keyword evidence="3" id="KW-0328">Glycosyltransferase</keyword>
<evidence type="ECO:0000259" key="5">
    <source>
        <dbReference type="Pfam" id="PF00535"/>
    </source>
</evidence>
<dbReference type="Gene3D" id="3.90.550.10">
    <property type="entry name" value="Spore Coat Polysaccharide Biosynthesis Protein SpsA, Chain A"/>
    <property type="match status" value="1"/>
</dbReference>
<sequence>MKTTVVIPNYNGKKYLSDCLKSLEAAEKERPAVIVVDNGSSDGSAQEAREMFPWIRLIRFPENRGFDAAVNEGIRESRTPYVFLLNNDTVVRPGCISALEARMEREKKLFSVSARMVDLKNPEIMDGAGDLYSALGWAYAIGKGKPAARYEKSRSVFSACAGAALYRKSALERTGAFDELHFAYLEDVDIGYRARILGLTNAYEPSAVVLHAGSATSGSRYNEFKIRYSARNNVYLIYKNMPPLQLLLNSPFLAAGFLVKALFFQKKGHGGTYLKGLKEGLRLCASAEGGARRVRFKGRNLGNYIRIQLELWVNMFRRI</sequence>
<organism evidence="6 7">
    <name type="scientific">Candidatus Eisenbergiella intestinigallinarum</name>
    <dbReference type="NCBI Taxonomy" id="2838549"/>
    <lineage>
        <taxon>Bacteria</taxon>
        <taxon>Bacillati</taxon>
        <taxon>Bacillota</taxon>
        <taxon>Clostridia</taxon>
        <taxon>Lachnospirales</taxon>
        <taxon>Lachnospiraceae</taxon>
        <taxon>Eisenbergiella</taxon>
    </lineage>
</organism>
<evidence type="ECO:0000256" key="4">
    <source>
        <dbReference type="ARBA" id="ARBA00022679"/>
    </source>
</evidence>
<gene>
    <name evidence="6" type="ORF">H9926_02475</name>
</gene>
<proteinExistence type="inferred from homology"/>
<comment type="similarity">
    <text evidence="2">Belongs to the glycosyltransferase 2 family.</text>
</comment>
<comment type="pathway">
    <text evidence="1">Cell wall biogenesis; cell wall polysaccharide biosynthesis.</text>
</comment>
<dbReference type="InterPro" id="IPR029044">
    <property type="entry name" value="Nucleotide-diphossugar_trans"/>
</dbReference>
<name>A0A9D2TRH9_9FIRM</name>
<dbReference type="EMBL" id="DWVS01000054">
    <property type="protein sequence ID" value="HJC86863.1"/>
    <property type="molecule type" value="Genomic_DNA"/>
</dbReference>
<reference evidence="6" key="1">
    <citation type="journal article" date="2021" name="PeerJ">
        <title>Extensive microbial diversity within the chicken gut microbiome revealed by metagenomics and culture.</title>
        <authorList>
            <person name="Gilroy R."/>
            <person name="Ravi A."/>
            <person name="Getino M."/>
            <person name="Pursley I."/>
            <person name="Horton D.L."/>
            <person name="Alikhan N.F."/>
            <person name="Baker D."/>
            <person name="Gharbi K."/>
            <person name="Hall N."/>
            <person name="Watson M."/>
            <person name="Adriaenssens E.M."/>
            <person name="Foster-Nyarko E."/>
            <person name="Jarju S."/>
            <person name="Secka A."/>
            <person name="Antonio M."/>
            <person name="Oren A."/>
            <person name="Chaudhuri R.R."/>
            <person name="La Ragione R."/>
            <person name="Hildebrand F."/>
            <person name="Pallen M.J."/>
        </authorList>
    </citation>
    <scope>NUCLEOTIDE SEQUENCE</scope>
    <source>
        <strain evidence="6">ChiBcec1-1630</strain>
    </source>
</reference>
<feature type="domain" description="Glycosyltransferase 2-like" evidence="5">
    <location>
        <begin position="4"/>
        <end position="173"/>
    </location>
</feature>
<dbReference type="InterPro" id="IPR001173">
    <property type="entry name" value="Glyco_trans_2-like"/>
</dbReference>
<protein>
    <submittedName>
        <fullName evidence="6">Glycosyltransferase family 2 protein</fullName>
    </submittedName>
</protein>
<dbReference type="GO" id="GO:0016757">
    <property type="term" value="F:glycosyltransferase activity"/>
    <property type="evidence" value="ECO:0007669"/>
    <property type="project" value="UniProtKB-KW"/>
</dbReference>
<dbReference type="SUPFAM" id="SSF53448">
    <property type="entry name" value="Nucleotide-diphospho-sugar transferases"/>
    <property type="match status" value="1"/>
</dbReference>
<evidence type="ECO:0000313" key="6">
    <source>
        <dbReference type="EMBL" id="HJC86863.1"/>
    </source>
</evidence>
<evidence type="ECO:0000256" key="2">
    <source>
        <dbReference type="ARBA" id="ARBA00006739"/>
    </source>
</evidence>
<dbReference type="AlphaFoldDB" id="A0A9D2TRH9"/>
<evidence type="ECO:0000313" key="7">
    <source>
        <dbReference type="Proteomes" id="UP000823922"/>
    </source>
</evidence>
<dbReference type="Proteomes" id="UP000823922">
    <property type="component" value="Unassembled WGS sequence"/>
</dbReference>
<reference evidence="6" key="2">
    <citation type="submission" date="2021-04" db="EMBL/GenBank/DDBJ databases">
        <authorList>
            <person name="Gilroy R."/>
        </authorList>
    </citation>
    <scope>NUCLEOTIDE SEQUENCE</scope>
    <source>
        <strain evidence="6">ChiBcec1-1630</strain>
    </source>
</reference>
<accession>A0A9D2TRH9</accession>
<comment type="caution">
    <text evidence="6">The sequence shown here is derived from an EMBL/GenBank/DDBJ whole genome shotgun (WGS) entry which is preliminary data.</text>
</comment>
<dbReference type="PANTHER" id="PTHR43179:SF12">
    <property type="entry name" value="GALACTOFURANOSYLTRANSFERASE GLFT2"/>
    <property type="match status" value="1"/>
</dbReference>
<dbReference type="Pfam" id="PF00535">
    <property type="entry name" value="Glycos_transf_2"/>
    <property type="match status" value="1"/>
</dbReference>
<keyword evidence="4" id="KW-0808">Transferase</keyword>